<reference evidence="3" key="1">
    <citation type="submission" date="2017-03" db="EMBL/GenBank/DDBJ databases">
        <authorList>
            <person name="Herbold C."/>
        </authorList>
    </citation>
    <scope>NUCLEOTIDE SEQUENCE [LARGE SCALE GENOMIC DNA]</scope>
</reference>
<evidence type="ECO:0000313" key="3">
    <source>
        <dbReference type="Proteomes" id="UP000230607"/>
    </source>
</evidence>
<keyword evidence="1" id="KW-0812">Transmembrane</keyword>
<sequence length="345" mass="37253">MYQNRKLELKILPSLLLISILVLSGSQAFGQLSMGDLPHEVLKVTIDEKGTAHVTHEVNSTAANLKPIQIDTVNGNMNNLTVTDAKGNPVEYAKIQKIPLSIIINASQRNMTLVKYDLVNAVTNTDGVWRWNYYEPQDTSYTAFHFPKGVDMVWANSRPVYLGNLGLGQHGNGFSLEYIINEPMNIQTVQMAGKNFSVGVRTVSGLGNYAFDESLKTYSFNIDKANVPITVIMPQALLAGPYVVTLNGNATLHQEFHNNATHAWIGFEPAKNGTIQITGGAIGQGQQTGIPSSPNSATIGVTTPTNQSDNTSTYLLIGGIIIAGVAGIIIVKKTRSKASSKPEKA</sequence>
<organism evidence="2 3">
    <name type="scientific">Candidatus Nitrosotalea okcheonensis</name>
    <dbReference type="NCBI Taxonomy" id="1903276"/>
    <lineage>
        <taxon>Archaea</taxon>
        <taxon>Nitrososphaerota</taxon>
        <taxon>Nitrososphaeria</taxon>
        <taxon>Nitrosotaleales</taxon>
        <taxon>Nitrosotaleaceae</taxon>
        <taxon>Nitrosotalea</taxon>
    </lineage>
</organism>
<keyword evidence="3" id="KW-1185">Reference proteome</keyword>
<keyword evidence="1" id="KW-0472">Membrane</keyword>
<keyword evidence="1" id="KW-1133">Transmembrane helix</keyword>
<gene>
    <name evidence="2" type="ORF">NCS_11842</name>
</gene>
<name>A0A2H1FGY3_9ARCH</name>
<evidence type="ECO:0000313" key="2">
    <source>
        <dbReference type="EMBL" id="SMH72030.1"/>
    </source>
</evidence>
<evidence type="ECO:0000256" key="1">
    <source>
        <dbReference type="SAM" id="Phobius"/>
    </source>
</evidence>
<protein>
    <submittedName>
        <fullName evidence="2">Uncharacterized protein</fullName>
    </submittedName>
</protein>
<dbReference type="Proteomes" id="UP000230607">
    <property type="component" value="Chromosome 1"/>
</dbReference>
<proteinExistence type="predicted"/>
<dbReference type="AlphaFoldDB" id="A0A2H1FGY3"/>
<dbReference type="EMBL" id="LT841358">
    <property type="protein sequence ID" value="SMH72030.1"/>
    <property type="molecule type" value="Genomic_DNA"/>
</dbReference>
<feature type="transmembrane region" description="Helical" evidence="1">
    <location>
        <begin position="313"/>
        <end position="331"/>
    </location>
</feature>
<accession>A0A2H1FGY3</accession>